<dbReference type="PROSITE" id="PS50089">
    <property type="entry name" value="ZF_RING_2"/>
    <property type="match status" value="2"/>
</dbReference>
<evidence type="ECO:0000256" key="1">
    <source>
        <dbReference type="ARBA" id="ARBA00001798"/>
    </source>
</evidence>
<evidence type="ECO:0000256" key="2">
    <source>
        <dbReference type="ARBA" id="ARBA00001947"/>
    </source>
</evidence>
<keyword evidence="10" id="KW-0833">Ubl conjugation pathway</keyword>
<feature type="compositionally biased region" description="Basic and acidic residues" evidence="14">
    <location>
        <begin position="491"/>
        <end position="502"/>
    </location>
</feature>
<evidence type="ECO:0000256" key="7">
    <source>
        <dbReference type="ARBA" id="ARBA00022723"/>
    </source>
</evidence>
<comment type="catalytic activity">
    <reaction evidence="1">
        <text>[E2 ubiquitin-conjugating enzyme]-S-ubiquitinyl-L-cysteine + [acceptor protein]-L-lysine = [E2 ubiquitin-conjugating enzyme]-L-cysteine + [acceptor protein]-N(6)-ubiquitinyl-L-lysine.</text>
        <dbReference type="EC" id="2.3.2.31"/>
    </reaction>
</comment>
<dbReference type="GO" id="GO:0003676">
    <property type="term" value="F:nucleic acid binding"/>
    <property type="evidence" value="ECO:0007669"/>
    <property type="project" value="InterPro"/>
</dbReference>
<feature type="coiled-coil region" evidence="13">
    <location>
        <begin position="76"/>
        <end position="103"/>
    </location>
</feature>
<evidence type="ECO:0000256" key="13">
    <source>
        <dbReference type="SAM" id="Coils"/>
    </source>
</evidence>
<dbReference type="Gene3D" id="3.30.420.10">
    <property type="entry name" value="Ribonuclease H-like superfamily/Ribonuclease H"/>
    <property type="match status" value="1"/>
</dbReference>
<dbReference type="GO" id="GO:0061630">
    <property type="term" value="F:ubiquitin protein ligase activity"/>
    <property type="evidence" value="ECO:0007669"/>
    <property type="project" value="UniProtKB-EC"/>
</dbReference>
<feature type="compositionally biased region" description="Pro residues" evidence="14">
    <location>
        <begin position="507"/>
        <end position="518"/>
    </location>
</feature>
<dbReference type="PROSITE" id="PS00518">
    <property type="entry name" value="ZF_RING_1"/>
    <property type="match status" value="2"/>
</dbReference>
<organism evidence="17 18">
    <name type="scientific">Rhododendron griersonianum</name>
    <dbReference type="NCBI Taxonomy" id="479676"/>
    <lineage>
        <taxon>Eukaryota</taxon>
        <taxon>Viridiplantae</taxon>
        <taxon>Streptophyta</taxon>
        <taxon>Embryophyta</taxon>
        <taxon>Tracheophyta</taxon>
        <taxon>Spermatophyta</taxon>
        <taxon>Magnoliopsida</taxon>
        <taxon>eudicotyledons</taxon>
        <taxon>Gunneridae</taxon>
        <taxon>Pentapetalae</taxon>
        <taxon>asterids</taxon>
        <taxon>Ericales</taxon>
        <taxon>Ericaceae</taxon>
        <taxon>Ericoideae</taxon>
        <taxon>Rhodoreae</taxon>
        <taxon>Rhododendron</taxon>
    </lineage>
</organism>
<evidence type="ECO:0000256" key="4">
    <source>
        <dbReference type="ARBA" id="ARBA00005884"/>
    </source>
</evidence>
<dbReference type="InterPro" id="IPR002867">
    <property type="entry name" value="IBR_dom"/>
</dbReference>
<dbReference type="GO" id="GO:0016567">
    <property type="term" value="P:protein ubiquitination"/>
    <property type="evidence" value="ECO:0007669"/>
    <property type="project" value="InterPro"/>
</dbReference>
<evidence type="ECO:0000259" key="15">
    <source>
        <dbReference type="PROSITE" id="PS50089"/>
    </source>
</evidence>
<sequence length="1003" mass="110757">MDSDDELQTILIEQSHELSASKTFESDLDLAFQLQMQEALHTSSFALHQHSPPPSTPPQFQFPDDDGSDLVAQELAAEEIARFERERSDREQAEAETQRMRDDLGRRIHDQAFAIDLSRIDDDEWAESGQSVVRPYYGEGSSSGAAGEALLRLYFKGVVREGTARGKTTASAAGVGIAICDVRDDRVFEMRRPLVCGGGGGDMSTEMAEVTGKSIPRQGNIATLVSQVTLLQRKFSYCSPSLVRQKDIKFALELAYEALVSQVTRPEVNTSNGNTKETCSICLEDTNSGKMFAIKGCLHRYCCSCMKSHVHVKLVQGMLPKCPHDGCKTDLTTGMCKTFLTTELYDIMCHRVKESSIAAADKIYCPYPRCSALMSRIEVSVNTRVGGPCRCKRCQGLFCLYCKVPWHNNMTCGAYKRSNPSLSAEDAKLKSLARKNMWRQCVKCSHMVELTEDAVISFATVADPSGGIRKRLVNVFSGMSSVSYTPSVTDSGKDWDDIDSCKRHSKPPPLSTTPPPPTKHLLSSSFRTTTSASPASSPKTSRERSDRKHAEAETLRMRDDLGRRIHDQAFARDLSRIPDPVWAKTGDQFVRPYGQGSSSSSSSCSAAVLNAEPLRLYFKGLLREETARVKTTSAGVGIAICDMRDDRVLEMRKPLVCGGDIVSPEAVEVKALILGLEAAVSLGIKRLTVFCADSSLHQYVTGKLIPRQGNIATLVGQVTLLQRKFSYCGQVLVRQNDIKFALKLANEALVSQVTWPEAISSSENIKETCAICLEDRNSCKMFAINGCLHRYCYSCMKSHVHVKLVQGMLPKCPHEGCNTDLTTEMCKTFLTPELYDIMCQRVKESSIAATDKIYCPYPTCSALMSRIEVSANTRVGGPCRCKRCQGLFCLYCKVPWHNNMSCGTYKRSNPSPSAEDAKLKSLARKNLWRQCVKCSHMVELTEDAVISFATSAEPSGGIRKQHVHVLSGMSSISYTSVIDSDKDWDDMGSWNTLTLIQIPTKSA</sequence>
<feature type="domain" description="RING-type" evidence="16">
    <location>
        <begin position="275"/>
        <end position="505"/>
    </location>
</feature>
<evidence type="ECO:0000256" key="12">
    <source>
        <dbReference type="PROSITE-ProRule" id="PRU00175"/>
    </source>
</evidence>
<comment type="function">
    <text evidence="3">Might act as an E3 ubiquitin-protein ligase, or as part of E3 complex, which accepts ubiquitin from specific E2 ubiquitin-conjugating enzymes and then transfers it to substrates.</text>
</comment>
<evidence type="ECO:0000256" key="11">
    <source>
        <dbReference type="ARBA" id="ARBA00022833"/>
    </source>
</evidence>
<dbReference type="InterPro" id="IPR044066">
    <property type="entry name" value="TRIAD_supradom"/>
</dbReference>
<keyword evidence="13" id="KW-0175">Coiled coil</keyword>
<keyword evidence="18" id="KW-1185">Reference proteome</keyword>
<dbReference type="InterPro" id="IPR031127">
    <property type="entry name" value="E3_UB_ligase_RBR"/>
</dbReference>
<dbReference type="InterPro" id="IPR017907">
    <property type="entry name" value="Znf_RING_CS"/>
</dbReference>
<feature type="domain" description="RING-type" evidence="15">
    <location>
        <begin position="279"/>
        <end position="325"/>
    </location>
</feature>
<protein>
    <recommendedName>
        <fullName evidence="5">RBR-type E3 ubiquitin transferase</fullName>
        <ecNumber evidence="5">2.3.2.31</ecNumber>
    </recommendedName>
</protein>
<keyword evidence="11" id="KW-0862">Zinc</keyword>
<feature type="region of interest" description="Disordered" evidence="14">
    <location>
        <begin position="486"/>
        <end position="560"/>
    </location>
</feature>
<proteinExistence type="inferred from homology"/>
<feature type="compositionally biased region" description="Low complexity" evidence="14">
    <location>
        <begin position="519"/>
        <end position="539"/>
    </location>
</feature>
<dbReference type="EC" id="2.3.2.31" evidence="5"/>
<dbReference type="Proteomes" id="UP000823749">
    <property type="component" value="Chromosome 13"/>
</dbReference>
<evidence type="ECO:0000256" key="9">
    <source>
        <dbReference type="ARBA" id="ARBA00022771"/>
    </source>
</evidence>
<dbReference type="SUPFAM" id="SSF57850">
    <property type="entry name" value="RING/U-box"/>
    <property type="match status" value="2"/>
</dbReference>
<dbReference type="Gene3D" id="3.30.40.10">
    <property type="entry name" value="Zinc/RING finger domain, C3HC4 (zinc finger)"/>
    <property type="match status" value="2"/>
</dbReference>
<evidence type="ECO:0000256" key="5">
    <source>
        <dbReference type="ARBA" id="ARBA00012251"/>
    </source>
</evidence>
<dbReference type="CDD" id="cd22582">
    <property type="entry name" value="BRcat_RBR_unk"/>
    <property type="match status" value="2"/>
</dbReference>
<dbReference type="InterPro" id="IPR002156">
    <property type="entry name" value="RNaseH_domain"/>
</dbReference>
<feature type="compositionally biased region" description="Basic and acidic residues" evidence="14">
    <location>
        <begin position="540"/>
        <end position="560"/>
    </location>
</feature>
<dbReference type="GO" id="GO:0008270">
    <property type="term" value="F:zinc ion binding"/>
    <property type="evidence" value="ECO:0007669"/>
    <property type="project" value="UniProtKB-KW"/>
</dbReference>
<dbReference type="PROSITE" id="PS51873">
    <property type="entry name" value="TRIAD"/>
    <property type="match status" value="2"/>
</dbReference>
<evidence type="ECO:0000313" key="18">
    <source>
        <dbReference type="Proteomes" id="UP000823749"/>
    </source>
</evidence>
<comment type="caution">
    <text evidence="17">The sequence shown here is derived from an EMBL/GenBank/DDBJ whole genome shotgun (WGS) entry which is preliminary data.</text>
</comment>
<keyword evidence="9 12" id="KW-0863">Zinc-finger</keyword>
<evidence type="ECO:0000256" key="14">
    <source>
        <dbReference type="SAM" id="MobiDB-lite"/>
    </source>
</evidence>
<dbReference type="InterPro" id="IPR001841">
    <property type="entry name" value="Znf_RING"/>
</dbReference>
<gene>
    <name evidence="17" type="ORF">RHGRI_036486</name>
</gene>
<name>A0AAV6HN46_9ERIC</name>
<evidence type="ECO:0000313" key="17">
    <source>
        <dbReference type="EMBL" id="KAG5515445.1"/>
    </source>
</evidence>
<dbReference type="InterPro" id="IPR036397">
    <property type="entry name" value="RNaseH_sf"/>
</dbReference>
<evidence type="ECO:0000256" key="6">
    <source>
        <dbReference type="ARBA" id="ARBA00022679"/>
    </source>
</evidence>
<keyword evidence="8" id="KW-0677">Repeat</keyword>
<dbReference type="FunFam" id="3.30.40.10:FF:000230">
    <property type="entry name" value="RBR-type E3 ubiquitin transferase"/>
    <property type="match status" value="2"/>
</dbReference>
<evidence type="ECO:0000256" key="3">
    <source>
        <dbReference type="ARBA" id="ARBA00003976"/>
    </source>
</evidence>
<comment type="cofactor">
    <cofactor evidence="2">
        <name>Zn(2+)</name>
        <dbReference type="ChEBI" id="CHEBI:29105"/>
    </cofactor>
</comment>
<evidence type="ECO:0000259" key="16">
    <source>
        <dbReference type="PROSITE" id="PS51873"/>
    </source>
</evidence>
<evidence type="ECO:0000256" key="8">
    <source>
        <dbReference type="ARBA" id="ARBA00022737"/>
    </source>
</evidence>
<accession>A0AAV6HN46</accession>
<dbReference type="GO" id="GO:0004523">
    <property type="term" value="F:RNA-DNA hybrid ribonuclease activity"/>
    <property type="evidence" value="ECO:0007669"/>
    <property type="project" value="InterPro"/>
</dbReference>
<dbReference type="InterPro" id="IPR013083">
    <property type="entry name" value="Znf_RING/FYVE/PHD"/>
</dbReference>
<dbReference type="SMART" id="SM00184">
    <property type="entry name" value="RING"/>
    <property type="match status" value="2"/>
</dbReference>
<dbReference type="SMART" id="SM00647">
    <property type="entry name" value="IBR"/>
    <property type="match status" value="2"/>
</dbReference>
<feature type="domain" description="RING-type" evidence="16">
    <location>
        <begin position="765"/>
        <end position="1003"/>
    </location>
</feature>
<dbReference type="AlphaFoldDB" id="A0AAV6HN46"/>
<dbReference type="Pfam" id="PF13456">
    <property type="entry name" value="RVT_3"/>
    <property type="match status" value="1"/>
</dbReference>
<keyword evidence="6" id="KW-0808">Transferase</keyword>
<reference evidence="17 18" key="1">
    <citation type="submission" date="2020-08" db="EMBL/GenBank/DDBJ databases">
        <title>Plant Genome Project.</title>
        <authorList>
            <person name="Zhang R.-G."/>
        </authorList>
    </citation>
    <scope>NUCLEOTIDE SEQUENCE [LARGE SCALE GENOMIC DNA]</scope>
    <source>
        <strain evidence="17">WSP0</strain>
        <tissue evidence="17">Leaf</tissue>
    </source>
</reference>
<dbReference type="FunFam" id="3.30.420.10:FF:000076">
    <property type="entry name" value="RBR-type E3 ubiquitin transferase"/>
    <property type="match status" value="1"/>
</dbReference>
<dbReference type="Pfam" id="PF01485">
    <property type="entry name" value="IBR"/>
    <property type="match status" value="2"/>
</dbReference>
<dbReference type="EMBL" id="JACTNZ010000013">
    <property type="protein sequence ID" value="KAG5515445.1"/>
    <property type="molecule type" value="Genomic_DNA"/>
</dbReference>
<feature type="domain" description="RING-type" evidence="15">
    <location>
        <begin position="769"/>
        <end position="813"/>
    </location>
</feature>
<comment type="similarity">
    <text evidence="4">Belongs to the RBR family. Ariadne subfamily.</text>
</comment>
<dbReference type="PANTHER" id="PTHR11685">
    <property type="entry name" value="RBR FAMILY RING FINGER AND IBR DOMAIN-CONTAINING"/>
    <property type="match status" value="1"/>
</dbReference>
<evidence type="ECO:0000256" key="10">
    <source>
        <dbReference type="ARBA" id="ARBA00022786"/>
    </source>
</evidence>
<keyword evidence="7" id="KW-0479">Metal-binding</keyword>